<keyword evidence="1" id="KW-0732">Signal</keyword>
<dbReference type="AlphaFoldDB" id="A0AAE8N3V0"/>
<dbReference type="Gene3D" id="2.130.10.130">
    <property type="entry name" value="Integrin alpha, N-terminal"/>
    <property type="match status" value="1"/>
</dbReference>
<dbReference type="EMBL" id="ONZQ02000010">
    <property type="protein sequence ID" value="SPO04538.1"/>
    <property type="molecule type" value="Genomic_DNA"/>
</dbReference>
<dbReference type="PANTHER" id="PTHR44103">
    <property type="entry name" value="PROPROTEIN CONVERTASE P"/>
    <property type="match status" value="1"/>
</dbReference>
<dbReference type="InterPro" id="IPR028994">
    <property type="entry name" value="Integrin_alpha_N"/>
</dbReference>
<dbReference type="Proteomes" id="UP001187682">
    <property type="component" value="Unassembled WGS sequence"/>
</dbReference>
<comment type="caution">
    <text evidence="2">The sequence shown here is derived from an EMBL/GenBank/DDBJ whole genome shotgun (WGS) entry which is preliminary data.</text>
</comment>
<protein>
    <recommendedName>
        <fullName evidence="4">VCBS repeat-containing protein</fullName>
    </recommendedName>
</protein>
<sequence>MQKKGLGIFGTKGARIQFADLTGDGKDDIIVVDHKGRALAWINKSSGDKYSFESINEISPGPNEDLSDARIVFEDVNGDKKSDYLVIYGKGSVKAFLNNGNIGGGSGRKWAEGIVISPGVGEPGRKIRFADLNGDGYADYLVLYDGGAVDAFLNKKNIPTKKGDGRIWGERITVATGTGAPASKIRFADITGDGREDYIVQYDGGASVGYNNTGNIPDAGRPRNWVDMGTIAAGVKDQGPVRYADLDGDGKADYLVVYGGGNINAYINICDWAADPETGSGGGGGGGGDDKGLNQFSTCEDLTTGVFPSKLWDEMDTTPYWTNWLAYDDHGDAGLVKGFAHDWGLNDIQCSINGGCEIPPECSGYEPKPGSGKARAILRSLANLHNYYRNLKDAINECGDKFSTLAPVFHEQYYKMGDDDSAKLVANNFLNSSVSVIYDLHDQLTGTGKYTSPDGKKMLVDDLFAHGEWLDTSKIPVINNENDSGNSISPQDLGKWLFNFLHASIINYAWRHSVVYIVGTKMSKKDFDDALVEKGLKYYEDGIAYFMMSYSDKDPPLGDETQFRIQKVPGWDAILTKELDANFNSVEIMSSSIKLHYQHGYNYTGNATINDAISDHSWKTWSSLTPQKAGLFNIPVCVYNIEGLSAEEFIQRITHPSATQPTTMDHICRCLQNKDKHGKKFKDNVWKLNELECHLDPELPGGGGDPPPGGEII</sequence>
<accession>A0AAE8N3V0</accession>
<organism evidence="2 3">
    <name type="scientific">Cephalotrichum gorgonifer</name>
    <dbReference type="NCBI Taxonomy" id="2041049"/>
    <lineage>
        <taxon>Eukaryota</taxon>
        <taxon>Fungi</taxon>
        <taxon>Dikarya</taxon>
        <taxon>Ascomycota</taxon>
        <taxon>Pezizomycotina</taxon>
        <taxon>Sordariomycetes</taxon>
        <taxon>Hypocreomycetidae</taxon>
        <taxon>Microascales</taxon>
        <taxon>Microascaceae</taxon>
        <taxon>Cephalotrichum</taxon>
    </lineage>
</organism>
<evidence type="ECO:0000313" key="2">
    <source>
        <dbReference type="EMBL" id="SPO04538.1"/>
    </source>
</evidence>
<dbReference type="PANTHER" id="PTHR44103:SF1">
    <property type="entry name" value="PROPROTEIN CONVERTASE P"/>
    <property type="match status" value="1"/>
</dbReference>
<gene>
    <name evidence="2" type="ORF">DNG_07223</name>
</gene>
<keyword evidence="3" id="KW-1185">Reference proteome</keyword>
<name>A0AAE8N3V0_9PEZI</name>
<reference evidence="2" key="1">
    <citation type="submission" date="2018-03" db="EMBL/GenBank/DDBJ databases">
        <authorList>
            <person name="Guldener U."/>
        </authorList>
    </citation>
    <scope>NUCLEOTIDE SEQUENCE</scope>
</reference>
<dbReference type="InterPro" id="IPR013517">
    <property type="entry name" value="FG-GAP"/>
</dbReference>
<dbReference type="Pfam" id="PF13517">
    <property type="entry name" value="FG-GAP_3"/>
    <property type="match status" value="2"/>
</dbReference>
<dbReference type="SUPFAM" id="SSF69318">
    <property type="entry name" value="Integrin alpha N-terminal domain"/>
    <property type="match status" value="2"/>
</dbReference>
<evidence type="ECO:0000313" key="3">
    <source>
        <dbReference type="Proteomes" id="UP001187682"/>
    </source>
</evidence>
<evidence type="ECO:0000256" key="1">
    <source>
        <dbReference type="ARBA" id="ARBA00022729"/>
    </source>
</evidence>
<evidence type="ECO:0008006" key="4">
    <source>
        <dbReference type="Google" id="ProtNLM"/>
    </source>
</evidence>
<proteinExistence type="predicted"/>